<proteinExistence type="predicted"/>
<dbReference type="Proteomes" id="UP000053105">
    <property type="component" value="Unassembled WGS sequence"/>
</dbReference>
<protein>
    <submittedName>
        <fullName evidence="1">Uncharacterized protein</fullName>
    </submittedName>
</protein>
<gene>
    <name evidence="1" type="ORF">WN51_03145</name>
</gene>
<organism evidence="1 2">
    <name type="scientific">Melipona quadrifasciata</name>
    <dbReference type="NCBI Taxonomy" id="166423"/>
    <lineage>
        <taxon>Eukaryota</taxon>
        <taxon>Metazoa</taxon>
        <taxon>Ecdysozoa</taxon>
        <taxon>Arthropoda</taxon>
        <taxon>Hexapoda</taxon>
        <taxon>Insecta</taxon>
        <taxon>Pterygota</taxon>
        <taxon>Neoptera</taxon>
        <taxon>Endopterygota</taxon>
        <taxon>Hymenoptera</taxon>
        <taxon>Apocrita</taxon>
        <taxon>Aculeata</taxon>
        <taxon>Apoidea</taxon>
        <taxon>Anthophila</taxon>
        <taxon>Apidae</taxon>
        <taxon>Melipona</taxon>
    </lineage>
</organism>
<dbReference type="AlphaFoldDB" id="A0A0M8ZVV4"/>
<evidence type="ECO:0000313" key="1">
    <source>
        <dbReference type="EMBL" id="KOX71997.1"/>
    </source>
</evidence>
<dbReference type="EMBL" id="KQ435826">
    <property type="protein sequence ID" value="KOX71997.1"/>
    <property type="molecule type" value="Genomic_DNA"/>
</dbReference>
<evidence type="ECO:0000313" key="2">
    <source>
        <dbReference type="Proteomes" id="UP000053105"/>
    </source>
</evidence>
<name>A0A0M8ZVV4_9HYME</name>
<keyword evidence="2" id="KW-1185">Reference proteome</keyword>
<sequence>MNDMPRHRAINDLARRCLLNEHVAVKCMYEPVARDPEGLTKFKKVLEIQLY</sequence>
<accession>A0A0M8ZVV4</accession>
<reference evidence="1 2" key="1">
    <citation type="submission" date="2015-07" db="EMBL/GenBank/DDBJ databases">
        <title>The genome of Melipona quadrifasciata.</title>
        <authorList>
            <person name="Pan H."/>
            <person name="Kapheim K."/>
        </authorList>
    </citation>
    <scope>NUCLEOTIDE SEQUENCE [LARGE SCALE GENOMIC DNA]</scope>
    <source>
        <strain evidence="1">0111107301</strain>
        <tissue evidence="1">Whole body</tissue>
    </source>
</reference>